<feature type="region of interest" description="Disordered" evidence="1">
    <location>
        <begin position="407"/>
        <end position="442"/>
    </location>
</feature>
<name>A0A8H3FQH8_9LECA</name>
<comment type="caution">
    <text evidence="2">The sequence shown here is derived from an EMBL/GenBank/DDBJ whole genome shotgun (WGS) entry which is preliminary data.</text>
</comment>
<organism evidence="2 3">
    <name type="scientific">Alectoria fallacina</name>
    <dbReference type="NCBI Taxonomy" id="1903189"/>
    <lineage>
        <taxon>Eukaryota</taxon>
        <taxon>Fungi</taxon>
        <taxon>Dikarya</taxon>
        <taxon>Ascomycota</taxon>
        <taxon>Pezizomycotina</taxon>
        <taxon>Lecanoromycetes</taxon>
        <taxon>OSLEUM clade</taxon>
        <taxon>Lecanoromycetidae</taxon>
        <taxon>Lecanorales</taxon>
        <taxon>Lecanorineae</taxon>
        <taxon>Parmeliaceae</taxon>
        <taxon>Alectoria</taxon>
    </lineage>
</organism>
<dbReference type="SUPFAM" id="SSF56112">
    <property type="entry name" value="Protein kinase-like (PK-like)"/>
    <property type="match status" value="1"/>
</dbReference>
<dbReference type="InterPro" id="IPR011009">
    <property type="entry name" value="Kinase-like_dom_sf"/>
</dbReference>
<accession>A0A8H3FQH8</accession>
<keyword evidence="3" id="KW-1185">Reference proteome</keyword>
<feature type="region of interest" description="Disordered" evidence="1">
    <location>
        <begin position="189"/>
        <end position="208"/>
    </location>
</feature>
<gene>
    <name evidence="2" type="ORF">ALECFALPRED_004174</name>
</gene>
<evidence type="ECO:0000256" key="1">
    <source>
        <dbReference type="SAM" id="MobiDB-lite"/>
    </source>
</evidence>
<evidence type="ECO:0008006" key="4">
    <source>
        <dbReference type="Google" id="ProtNLM"/>
    </source>
</evidence>
<dbReference type="Proteomes" id="UP000664203">
    <property type="component" value="Unassembled WGS sequence"/>
</dbReference>
<dbReference type="AlphaFoldDB" id="A0A8H3FQH8"/>
<evidence type="ECO:0000313" key="3">
    <source>
        <dbReference type="Proteomes" id="UP000664203"/>
    </source>
</evidence>
<sequence length="927" mass="104545">MAGNGTTVDTAEPGSITLRQLYRSIQDQLALTIERSLALGKKSLAGRLDDVLLRQRFWEEDIRLEDGALSDLEANDAVASSIIRRHLDEIRLLLRDINGTISGSHSEINDESEKMSLLFETNTRLCDQVEIFDAIVAIEVADTARIEREATTIGQLRHQLEEENQLRQSTREKKSRVVSVRSPLRESEVVTVNAHSKNSSEKREGPTAFSAELGSTASHQGPNDSSIAEDDMALFSAPVPPTPISQPIRRAWKGVGSALKEPEISPSARILNHHASVLKYYRTLVNHESENWSHIRTAFEIEYVRAQLWGHLFLPPKRALDIWNLCESILTRKYDLLRKLVMLAKPQGLHAGAHYPPPIERDEYEPSVLWEKRPPSSSMPMPISISTPEQPEQIYRRAPILKNTIDRAGSISEEKNSRVSQNKTKDGQESGEETKKLRDAEWKSRMAYPLPLDRASPGHKTSDKGKEVAAALSASGQGNPREWARNSVRQLSYWNRCLVDLLSPSEQESLRRQLRMNCSTLDVLRLQHLESSSALLGHSDPEQLTKARIAIRQRVSRMQLDDYSHGHLNKLSLLDKNPLWLDHERVGRRSIPPPNSYPLESTTYCDEEVLLQIFRIPDRFMDRFMRPNLEPNLKAVIRHLSCFSEVLNASLLPLGLSSLYISGYLEEDGNRVSCVYRSPPETSSDHIPITLDELLNRPSPATVPDLGKRFEIASAIVKTVHELHIMGLVHGDIEPRNVVFWVTATIGTKLDLGRPYLIGLNMPRSYITRLAISPSTAVKERLEHHHPSGQHIQRVYVPEKEEAFRDSNLSSSSSGGLHLACDDLYSLGLVLIEIMLWGGTFGTRLSNSGILAASNQSLFESKPWKEHMTIRRVGEYAGQEYQNAVIFCLSRELDTVFDSDEWEEELGAYLRQVQVKVVDPIAMCNDH</sequence>
<feature type="compositionally biased region" description="Low complexity" evidence="1">
    <location>
        <begin position="375"/>
        <end position="388"/>
    </location>
</feature>
<reference evidence="2" key="1">
    <citation type="submission" date="2021-03" db="EMBL/GenBank/DDBJ databases">
        <authorList>
            <person name="Tagirdzhanova G."/>
        </authorList>
    </citation>
    <scope>NUCLEOTIDE SEQUENCE</scope>
</reference>
<feature type="region of interest" description="Disordered" evidence="1">
    <location>
        <begin position="373"/>
        <end position="392"/>
    </location>
</feature>
<dbReference type="PANTHER" id="PTHR37542">
    <property type="entry name" value="HELO DOMAIN-CONTAINING PROTEIN-RELATED"/>
    <property type="match status" value="1"/>
</dbReference>
<protein>
    <recommendedName>
        <fullName evidence="4">Protein kinase domain-containing protein</fullName>
    </recommendedName>
</protein>
<dbReference type="Gene3D" id="1.10.510.10">
    <property type="entry name" value="Transferase(Phosphotransferase) domain 1"/>
    <property type="match status" value="1"/>
</dbReference>
<dbReference type="PANTHER" id="PTHR37542:SF3">
    <property type="entry name" value="PRION-INHIBITION AND PROPAGATION HELO DOMAIN-CONTAINING PROTEIN"/>
    <property type="match status" value="1"/>
</dbReference>
<proteinExistence type="predicted"/>
<dbReference type="OrthoDB" id="10580441at2759"/>
<feature type="compositionally biased region" description="Basic and acidic residues" evidence="1">
    <location>
        <begin position="412"/>
        <end position="442"/>
    </location>
</feature>
<evidence type="ECO:0000313" key="2">
    <source>
        <dbReference type="EMBL" id="CAF9928921.1"/>
    </source>
</evidence>
<dbReference type="EMBL" id="CAJPDR010000258">
    <property type="protein sequence ID" value="CAF9928921.1"/>
    <property type="molecule type" value="Genomic_DNA"/>
</dbReference>